<dbReference type="EMBL" id="JBBMEU010000029">
    <property type="protein sequence ID" value="MEQ2422334.1"/>
    <property type="molecule type" value="Genomic_DNA"/>
</dbReference>
<evidence type="ECO:0000256" key="3">
    <source>
        <dbReference type="ARBA" id="ARBA00023014"/>
    </source>
</evidence>
<evidence type="ECO:0000313" key="6">
    <source>
        <dbReference type="Proteomes" id="UP001433088"/>
    </source>
</evidence>
<keyword evidence="3" id="KW-0411">Iron-sulfur</keyword>
<sequence length="86" mass="10077">MMEKTHIDRLVTPDYFNRKECEGCGCCISICPYEALSMQTCADGIRRPRVDMTKCLRCNRCMDACEIYKCYYIPQKQYETARRAAL</sequence>
<evidence type="ECO:0000256" key="2">
    <source>
        <dbReference type="ARBA" id="ARBA00023004"/>
    </source>
</evidence>
<gene>
    <name evidence="5" type="ORF">WMO23_06255</name>
</gene>
<keyword evidence="6" id="KW-1185">Reference proteome</keyword>
<evidence type="ECO:0000256" key="1">
    <source>
        <dbReference type="ARBA" id="ARBA00022723"/>
    </source>
</evidence>
<keyword evidence="2" id="KW-0408">Iron</keyword>
<reference evidence="5 6" key="1">
    <citation type="submission" date="2024-03" db="EMBL/GenBank/DDBJ databases">
        <title>Human intestinal bacterial collection.</title>
        <authorList>
            <person name="Pauvert C."/>
            <person name="Hitch T.C.A."/>
            <person name="Clavel T."/>
        </authorList>
    </citation>
    <scope>NUCLEOTIDE SEQUENCE [LARGE SCALE GENOMIC DNA]</scope>
    <source>
        <strain evidence="5 6">CLA-AA-H81</strain>
    </source>
</reference>
<accession>A0ABV1CW07</accession>
<dbReference type="SUPFAM" id="SSF54862">
    <property type="entry name" value="4Fe-4S ferredoxins"/>
    <property type="match status" value="1"/>
</dbReference>
<dbReference type="PROSITE" id="PS00198">
    <property type="entry name" value="4FE4S_FER_1"/>
    <property type="match status" value="2"/>
</dbReference>
<dbReference type="Proteomes" id="UP001433088">
    <property type="component" value="Unassembled WGS sequence"/>
</dbReference>
<comment type="caution">
    <text evidence="5">The sequence shown here is derived from an EMBL/GenBank/DDBJ whole genome shotgun (WGS) entry which is preliminary data.</text>
</comment>
<proteinExistence type="predicted"/>
<protein>
    <submittedName>
        <fullName evidence="5">4Fe-4S binding protein</fullName>
    </submittedName>
</protein>
<keyword evidence="1" id="KW-0479">Metal-binding</keyword>
<feature type="domain" description="4Fe-4S ferredoxin-type" evidence="4">
    <location>
        <begin position="12"/>
        <end position="41"/>
    </location>
</feature>
<name>A0ABV1CW07_9FIRM</name>
<dbReference type="Pfam" id="PF12838">
    <property type="entry name" value="Fer4_7"/>
    <property type="match status" value="1"/>
</dbReference>
<evidence type="ECO:0000313" key="5">
    <source>
        <dbReference type="EMBL" id="MEQ2422334.1"/>
    </source>
</evidence>
<evidence type="ECO:0000259" key="4">
    <source>
        <dbReference type="PROSITE" id="PS51379"/>
    </source>
</evidence>
<dbReference type="PROSITE" id="PS51379">
    <property type="entry name" value="4FE4S_FER_2"/>
    <property type="match status" value="2"/>
</dbReference>
<dbReference type="InterPro" id="IPR017900">
    <property type="entry name" value="4Fe4S_Fe_S_CS"/>
</dbReference>
<dbReference type="InterPro" id="IPR017896">
    <property type="entry name" value="4Fe4S_Fe-S-bd"/>
</dbReference>
<dbReference type="Gene3D" id="3.30.70.20">
    <property type="match status" value="1"/>
</dbReference>
<organism evidence="5 6">
    <name type="scientific">Megasphaera intestinihominis</name>
    <dbReference type="NCBI Taxonomy" id="3133159"/>
    <lineage>
        <taxon>Bacteria</taxon>
        <taxon>Bacillati</taxon>
        <taxon>Bacillota</taxon>
        <taxon>Negativicutes</taxon>
        <taxon>Veillonellales</taxon>
        <taxon>Veillonellaceae</taxon>
        <taxon>Megasphaera</taxon>
    </lineage>
</organism>
<feature type="domain" description="4Fe-4S ferredoxin-type" evidence="4">
    <location>
        <begin position="46"/>
        <end position="76"/>
    </location>
</feature>